<keyword evidence="1" id="KW-0472">Membrane</keyword>
<protein>
    <recommendedName>
        <fullName evidence="2">P-type ATPase C-terminal domain-containing protein</fullName>
    </recommendedName>
</protein>
<feature type="transmembrane region" description="Helical" evidence="1">
    <location>
        <begin position="41"/>
        <end position="61"/>
    </location>
</feature>
<proteinExistence type="predicted"/>
<evidence type="ECO:0000313" key="4">
    <source>
        <dbReference type="Proteomes" id="UP000054560"/>
    </source>
</evidence>
<dbReference type="AlphaFoldDB" id="A0A0L0FTW0"/>
<organism evidence="3 4">
    <name type="scientific">Sphaeroforma arctica JP610</name>
    <dbReference type="NCBI Taxonomy" id="667725"/>
    <lineage>
        <taxon>Eukaryota</taxon>
        <taxon>Ichthyosporea</taxon>
        <taxon>Ichthyophonida</taxon>
        <taxon>Sphaeroforma</taxon>
    </lineage>
</organism>
<evidence type="ECO:0000313" key="3">
    <source>
        <dbReference type="EMBL" id="KNC80021.1"/>
    </source>
</evidence>
<feature type="transmembrane region" description="Helical" evidence="1">
    <location>
        <begin position="107"/>
        <end position="132"/>
    </location>
</feature>
<keyword evidence="1" id="KW-0812">Transmembrane</keyword>
<feature type="transmembrane region" description="Helical" evidence="1">
    <location>
        <begin position="73"/>
        <end position="95"/>
    </location>
</feature>
<feature type="domain" description="P-type ATPase C-terminal" evidence="2">
    <location>
        <begin position="2"/>
        <end position="126"/>
    </location>
</feature>
<sequence>MFVYWMVRAVAQGLFCFYCCTLALGYTAIDTQQGGLILGQDGLAMVCYANAIMIQAMNLGLQTHSFTWMNHVVIWGLTPMVWVVFGAATLFPMFGDYPLFFEVQDTWIFWILMPLVLVGSLVPFVGFEQLFMPQAVALSKKMNSVLHVS</sequence>
<dbReference type="STRING" id="667725.A0A0L0FTW0"/>
<keyword evidence="1" id="KW-1133">Transmembrane helix</keyword>
<gene>
    <name evidence="3" type="ORF">SARC_07615</name>
</gene>
<evidence type="ECO:0000256" key="1">
    <source>
        <dbReference type="SAM" id="Phobius"/>
    </source>
</evidence>
<accession>A0A0L0FTW0</accession>
<dbReference type="GeneID" id="25908119"/>
<dbReference type="EMBL" id="KQ242209">
    <property type="protein sequence ID" value="KNC80021.1"/>
    <property type="molecule type" value="Genomic_DNA"/>
</dbReference>
<dbReference type="Proteomes" id="UP000054560">
    <property type="component" value="Unassembled WGS sequence"/>
</dbReference>
<dbReference type="Pfam" id="PF16212">
    <property type="entry name" value="PhoLip_ATPase_C"/>
    <property type="match status" value="1"/>
</dbReference>
<dbReference type="InterPro" id="IPR032630">
    <property type="entry name" value="P_typ_ATPase_c"/>
</dbReference>
<evidence type="ECO:0000259" key="2">
    <source>
        <dbReference type="Pfam" id="PF16212"/>
    </source>
</evidence>
<reference evidence="3 4" key="1">
    <citation type="submission" date="2011-02" db="EMBL/GenBank/DDBJ databases">
        <title>The Genome Sequence of Sphaeroforma arctica JP610.</title>
        <authorList>
            <consortium name="The Broad Institute Genome Sequencing Platform"/>
            <person name="Russ C."/>
            <person name="Cuomo C."/>
            <person name="Young S.K."/>
            <person name="Zeng Q."/>
            <person name="Gargeya S."/>
            <person name="Alvarado L."/>
            <person name="Berlin A."/>
            <person name="Chapman S.B."/>
            <person name="Chen Z."/>
            <person name="Freedman E."/>
            <person name="Gellesch M."/>
            <person name="Goldberg J."/>
            <person name="Griggs A."/>
            <person name="Gujja S."/>
            <person name="Heilman E."/>
            <person name="Heiman D."/>
            <person name="Howarth C."/>
            <person name="Mehta T."/>
            <person name="Neiman D."/>
            <person name="Pearson M."/>
            <person name="Roberts A."/>
            <person name="Saif S."/>
            <person name="Shea T."/>
            <person name="Shenoy N."/>
            <person name="Sisk P."/>
            <person name="Stolte C."/>
            <person name="Sykes S."/>
            <person name="White J."/>
            <person name="Yandava C."/>
            <person name="Burger G."/>
            <person name="Gray M.W."/>
            <person name="Holland P.W.H."/>
            <person name="King N."/>
            <person name="Lang F.B.F."/>
            <person name="Roger A.J."/>
            <person name="Ruiz-Trillo I."/>
            <person name="Haas B."/>
            <person name="Nusbaum C."/>
            <person name="Birren B."/>
        </authorList>
    </citation>
    <scope>NUCLEOTIDE SEQUENCE [LARGE SCALE GENOMIC DNA]</scope>
    <source>
        <strain evidence="3 4">JP610</strain>
    </source>
</reference>
<name>A0A0L0FTW0_9EUKA</name>
<keyword evidence="4" id="KW-1185">Reference proteome</keyword>
<dbReference type="RefSeq" id="XP_014153923.1">
    <property type="nucleotide sequence ID" value="XM_014298448.1"/>
</dbReference>